<evidence type="ECO:0000313" key="2">
    <source>
        <dbReference type="EMBL" id="PXX45479.1"/>
    </source>
</evidence>
<reference evidence="2 3" key="1">
    <citation type="submission" date="2018-05" db="EMBL/GenBank/DDBJ databases">
        <title>Genomic Encyclopedia of Type Strains, Phase IV (KMG-IV): sequencing the most valuable type-strain genomes for metagenomic binning, comparative biology and taxonomic classification.</title>
        <authorList>
            <person name="Goeker M."/>
        </authorList>
    </citation>
    <scope>NUCLEOTIDE SEQUENCE [LARGE SCALE GENOMIC DNA]</scope>
    <source>
        <strain evidence="2 3">DSM 19792</strain>
    </source>
</reference>
<dbReference type="Proteomes" id="UP000247792">
    <property type="component" value="Unassembled WGS sequence"/>
</dbReference>
<comment type="caution">
    <text evidence="2">The sequence shown here is derived from an EMBL/GenBank/DDBJ whole genome shotgun (WGS) entry which is preliminary data.</text>
</comment>
<keyword evidence="1" id="KW-0732">Signal</keyword>
<dbReference type="AlphaFoldDB" id="A0A318J8T4"/>
<evidence type="ECO:0008006" key="4">
    <source>
        <dbReference type="Google" id="ProtNLM"/>
    </source>
</evidence>
<feature type="signal peptide" evidence="1">
    <location>
        <begin position="1"/>
        <end position="38"/>
    </location>
</feature>
<dbReference type="RefSeq" id="WP_110255024.1">
    <property type="nucleotide sequence ID" value="NZ_QJKB01000002.1"/>
</dbReference>
<proteinExistence type="predicted"/>
<sequence>MSLTSISRTSSSLVSKIKFIFLLAVAALSLAAVPGVSAADTVANSVIGARGYDLTTFFTSEKPAHGTGHHVATVDGVDYLFTSEENKKTFQANPEKYLPAFGGYCAYGASIGKKFVADPDVYDIVDNKLYFNLDTKIRAIWAKDIAGNIDLAKTNWKTIASKKPSEL</sequence>
<evidence type="ECO:0000313" key="3">
    <source>
        <dbReference type="Proteomes" id="UP000247792"/>
    </source>
</evidence>
<name>A0A318J8T4_9BURK</name>
<dbReference type="OrthoDB" id="344729at2"/>
<dbReference type="NCBIfam" id="NF041384">
    <property type="entry name" value="YHS_seleno_dom"/>
    <property type="match status" value="1"/>
</dbReference>
<protein>
    <recommendedName>
        <fullName evidence="4">YHS domain-containing protein</fullName>
    </recommendedName>
</protein>
<accession>A0A318J8T4</accession>
<feature type="chain" id="PRO_5016427656" description="YHS domain-containing protein" evidence="1">
    <location>
        <begin position="39"/>
        <end position="167"/>
    </location>
</feature>
<gene>
    <name evidence="2" type="ORF">DFR42_102707</name>
</gene>
<evidence type="ECO:0000256" key="1">
    <source>
        <dbReference type="SAM" id="SignalP"/>
    </source>
</evidence>
<organism evidence="2 3">
    <name type="scientific">Undibacterium pigrum</name>
    <dbReference type="NCBI Taxonomy" id="401470"/>
    <lineage>
        <taxon>Bacteria</taxon>
        <taxon>Pseudomonadati</taxon>
        <taxon>Pseudomonadota</taxon>
        <taxon>Betaproteobacteria</taxon>
        <taxon>Burkholderiales</taxon>
        <taxon>Oxalobacteraceae</taxon>
        <taxon>Undibacterium</taxon>
    </lineage>
</organism>
<dbReference type="EMBL" id="QJKB01000002">
    <property type="protein sequence ID" value="PXX45479.1"/>
    <property type="molecule type" value="Genomic_DNA"/>
</dbReference>
<keyword evidence="3" id="KW-1185">Reference proteome</keyword>